<comment type="caution">
    <text evidence="3">The sequence shown here is derived from an EMBL/GenBank/DDBJ whole genome shotgun (WGS) entry which is preliminary data.</text>
</comment>
<proteinExistence type="predicted"/>
<organism evidence="3 4">
    <name type="scientific">Cuscuta epithymum</name>
    <dbReference type="NCBI Taxonomy" id="186058"/>
    <lineage>
        <taxon>Eukaryota</taxon>
        <taxon>Viridiplantae</taxon>
        <taxon>Streptophyta</taxon>
        <taxon>Embryophyta</taxon>
        <taxon>Tracheophyta</taxon>
        <taxon>Spermatophyta</taxon>
        <taxon>Magnoliopsida</taxon>
        <taxon>eudicotyledons</taxon>
        <taxon>Gunneridae</taxon>
        <taxon>Pentapetalae</taxon>
        <taxon>asterids</taxon>
        <taxon>lamiids</taxon>
        <taxon>Solanales</taxon>
        <taxon>Convolvulaceae</taxon>
        <taxon>Cuscuteae</taxon>
        <taxon>Cuscuta</taxon>
        <taxon>Cuscuta subgen. Cuscuta</taxon>
    </lineage>
</organism>
<dbReference type="PANTHER" id="PTHR47481">
    <property type="match status" value="1"/>
</dbReference>
<feature type="region of interest" description="Disordered" evidence="1">
    <location>
        <begin position="213"/>
        <end position="251"/>
    </location>
</feature>
<dbReference type="Pfam" id="PF22936">
    <property type="entry name" value="Pol_BBD"/>
    <property type="match status" value="1"/>
</dbReference>
<keyword evidence="4" id="KW-1185">Reference proteome</keyword>
<dbReference type="AlphaFoldDB" id="A0AAV0DN88"/>
<reference evidence="3" key="1">
    <citation type="submission" date="2022-07" db="EMBL/GenBank/DDBJ databases">
        <authorList>
            <person name="Macas J."/>
            <person name="Novak P."/>
            <person name="Neumann P."/>
        </authorList>
    </citation>
    <scope>NUCLEOTIDE SEQUENCE</scope>
</reference>
<evidence type="ECO:0000259" key="2">
    <source>
        <dbReference type="Pfam" id="PF22936"/>
    </source>
</evidence>
<gene>
    <name evidence="3" type="ORF">CEPIT_LOCUS17296</name>
</gene>
<dbReference type="Proteomes" id="UP001152523">
    <property type="component" value="Unassembled WGS sequence"/>
</dbReference>
<dbReference type="Pfam" id="PF14223">
    <property type="entry name" value="Retrotran_gag_2"/>
    <property type="match status" value="1"/>
</dbReference>
<sequence length="444" mass="49146">MAASTGSSTSLLQLPSINLRLDRTNYSLWRGTVCSALEAYDLDSCLNSVNTPPTTIIDQPATSTTQATTKANPAYAAWIRKDRLILLWIRSTLTTPLLGLVARATSSHEAGTMLERIFHAQTRSRQMHLRQQLQSLSKGSLSILEYFEKKRAIANSLLECLVVIPDSDFVDYLVYGLGSAYGSFRSALSLHGADLTSDALLNLLLQEEQRLEEEARETDIVTPEAHSASRLPRNHHSMDASPSQPSDRPRPMCQICKRLRHEAINCYQRLNTNTFPATGPPPRRNKQRGSQQRQQQQSAPPPPPTTFLASTSSPSTLYDPWVIDSGATHHVTGDLGKLSMSHPYDGNEGLMVGNGQSLRITHLGHSTLSALRAPNSSIHLHNILLVPDIKKNLLSVSKLSRDNNVYLEFHPHCCLVKNLQGQTLLRGTLENGLYRLPSLPQPLF</sequence>
<evidence type="ECO:0000313" key="4">
    <source>
        <dbReference type="Proteomes" id="UP001152523"/>
    </source>
</evidence>
<evidence type="ECO:0000313" key="3">
    <source>
        <dbReference type="EMBL" id="CAH9105646.1"/>
    </source>
</evidence>
<evidence type="ECO:0000256" key="1">
    <source>
        <dbReference type="SAM" id="MobiDB-lite"/>
    </source>
</evidence>
<protein>
    <recommendedName>
        <fullName evidence="2">Retrovirus-related Pol polyprotein from transposon TNT 1-94-like beta-barrel domain-containing protein</fullName>
    </recommendedName>
</protein>
<dbReference type="EMBL" id="CAMAPF010000131">
    <property type="protein sequence ID" value="CAH9105646.1"/>
    <property type="molecule type" value="Genomic_DNA"/>
</dbReference>
<name>A0AAV0DN88_9ASTE</name>
<dbReference type="PANTHER" id="PTHR47481:SF28">
    <property type="entry name" value="RETROTRANSPOSON COPIA-LIKE N-TERMINAL DOMAIN-CONTAINING PROTEIN"/>
    <property type="match status" value="1"/>
</dbReference>
<accession>A0AAV0DN88</accession>
<feature type="region of interest" description="Disordered" evidence="1">
    <location>
        <begin position="271"/>
        <end position="311"/>
    </location>
</feature>
<dbReference type="InterPro" id="IPR054722">
    <property type="entry name" value="PolX-like_BBD"/>
</dbReference>
<feature type="domain" description="Retrovirus-related Pol polyprotein from transposon TNT 1-94-like beta-barrel" evidence="2">
    <location>
        <begin position="321"/>
        <end position="401"/>
    </location>
</feature>